<feature type="compositionally biased region" description="Polar residues" evidence="9">
    <location>
        <begin position="119"/>
        <end position="135"/>
    </location>
</feature>
<dbReference type="Pfam" id="PF23356">
    <property type="entry name" value="TPR_PEP5_VPS11"/>
    <property type="match status" value="1"/>
</dbReference>
<evidence type="ECO:0000313" key="12">
    <source>
        <dbReference type="Proteomes" id="UP000324800"/>
    </source>
</evidence>
<dbReference type="PROSITE" id="PS50089">
    <property type="entry name" value="ZF_RING_2"/>
    <property type="match status" value="1"/>
</dbReference>
<dbReference type="GO" id="GO:0007032">
    <property type="term" value="P:endosome organization"/>
    <property type="evidence" value="ECO:0007669"/>
    <property type="project" value="TreeGrafter"/>
</dbReference>
<dbReference type="GO" id="GO:0007033">
    <property type="term" value="P:vacuole organization"/>
    <property type="evidence" value="ECO:0007669"/>
    <property type="project" value="TreeGrafter"/>
</dbReference>
<proteinExistence type="inferred from homology"/>
<evidence type="ECO:0000256" key="9">
    <source>
        <dbReference type="SAM" id="MobiDB-lite"/>
    </source>
</evidence>
<dbReference type="GO" id="GO:0006886">
    <property type="term" value="P:intracellular protein transport"/>
    <property type="evidence" value="ECO:0007669"/>
    <property type="project" value="UniProtKB-UniRule"/>
</dbReference>
<comment type="similarity">
    <text evidence="2">Belongs to the VPS11 family.</text>
</comment>
<gene>
    <name evidence="11" type="ORF">EZS28_007717</name>
</gene>
<sequence length="1016" mass="115842">MVQLPTKSISPTPTKISFANTSTSLQTNLSLNTNIASQSPNPNQGLINQQQQQQQPQVLVRLYVLFEKDFEYKKKVLSERGQYDILLRIAKQPLQLKLHVPLAKQYLHSQMINESRRVNMNQPSNQPGITNSPSVQLQQQQQQQQQQRSSSPMNPQIFDPNQQQQQQQQQSSPTPSNTFYDFQPASPSLQSNFVPSSSNQSQTSNQLSSQSNQIPFTPSIQSYFSSPQQQQQQQNQYYQQYTPSYSSQSLLQVSPREIALIRRDYGDQLLERGDTQSALEEYVKTIPYVEPGCIIAKLTARHEVSVLMQYLLKLHTFGVNQNNTNFIPGQLLPPPVSSLANQISMSPQTSQLTTNSSHTPIFTPVTLQSPIQRVPMTLATPNHTTLLINCFTELSDQKALDQFLNANSTTFLFDVDTAIRVCFQAGFEKQALQLADSAHRHDWAMRIILEGKIGGKEREIEKIREKDYPTSTAVLNVIERIRKLSNLQQRENAILKYGKQLLDYKPIETTGLLIDMCTTGITDQKNQQQSSQSQSQQQEQIHTPTKIDSVIHLFVQQPAMLIIFLSTCQKFNPEQSKFVYHQMIEMYLKNEDLQIPHIFHHPKFQSLSNEAYNIYQQIQGYDDLPSIASIVHQLKQINNERKMEAQQLLEKHFERYDVPSVLEICKHYNFRWGVLFLYGRVKAYRDILRYYMEAPWEQGLRSDEMDEEERYRAIVETCEAHGGTREGEFNDPRLWNEALTYLSSLHASRGECTTEVRDQYIRILLQKVRSVKDLPPLPILQILSSNPEITIGTAIQFINSCLFDAEQKINDVQQQCEKIRSDVGKRNRETRALRNITQVFDIGNCTHCNQRLEVPCIHFFCGHSFHTHCLMDESQCNECASHIRDVKMRMAAVRRRVAQSSAENRIVAGAVSSNQQQGQLYPSISMGNLWGLGSSASSGVLPQIQSQTNISQAQSGLGSQSQNQQGEFDQFMNEVGEGGFQVIVNYFSKGLLNKALCAAEDIEAAEKTAQIQQQDR</sequence>
<dbReference type="Proteomes" id="UP000324800">
    <property type="component" value="Unassembled WGS sequence"/>
</dbReference>
<dbReference type="PANTHER" id="PTHR23323:SF24">
    <property type="entry name" value="VACUOLAR PROTEIN SORTING-ASSOCIATED PROTEIN 11 HOMOLOG"/>
    <property type="match status" value="1"/>
</dbReference>
<keyword evidence="5" id="KW-0862">Zinc</keyword>
<dbReference type="CDD" id="cd16688">
    <property type="entry name" value="RING-H2_Vps11"/>
    <property type="match status" value="1"/>
</dbReference>
<organism evidence="11 12">
    <name type="scientific">Streblomastix strix</name>
    <dbReference type="NCBI Taxonomy" id="222440"/>
    <lineage>
        <taxon>Eukaryota</taxon>
        <taxon>Metamonada</taxon>
        <taxon>Preaxostyla</taxon>
        <taxon>Oxymonadida</taxon>
        <taxon>Streblomastigidae</taxon>
        <taxon>Streblomastix</taxon>
    </lineage>
</organism>
<reference evidence="11 12" key="1">
    <citation type="submission" date="2019-03" db="EMBL/GenBank/DDBJ databases">
        <title>Single cell metagenomics reveals metabolic interactions within the superorganism composed of flagellate Streblomastix strix and complex community of Bacteroidetes bacteria on its surface.</title>
        <authorList>
            <person name="Treitli S.C."/>
            <person name="Kolisko M."/>
            <person name="Husnik F."/>
            <person name="Keeling P."/>
            <person name="Hampl V."/>
        </authorList>
    </citation>
    <scope>NUCLEOTIDE SEQUENCE [LARGE SCALE GENOMIC DNA]</scope>
    <source>
        <strain evidence="11">ST1C</strain>
    </source>
</reference>
<feature type="compositionally biased region" description="Low complexity" evidence="9">
    <location>
        <begin position="196"/>
        <end position="238"/>
    </location>
</feature>
<evidence type="ECO:0000259" key="10">
    <source>
        <dbReference type="PROSITE" id="PS50089"/>
    </source>
</evidence>
<evidence type="ECO:0000313" key="11">
    <source>
        <dbReference type="EMBL" id="KAA6396753.1"/>
    </source>
</evidence>
<keyword evidence="6" id="KW-0472">Membrane</keyword>
<feature type="region of interest" description="Disordered" evidence="9">
    <location>
        <begin position="119"/>
        <end position="238"/>
    </location>
</feature>
<feature type="repeat" description="CHCR" evidence="8">
    <location>
        <begin position="534"/>
        <end position="751"/>
    </location>
</feature>
<evidence type="ECO:0000256" key="4">
    <source>
        <dbReference type="ARBA" id="ARBA00022771"/>
    </source>
</evidence>
<feature type="domain" description="RING-type" evidence="10">
    <location>
        <begin position="845"/>
        <end position="879"/>
    </location>
</feature>
<keyword evidence="3" id="KW-0479">Metal-binding</keyword>
<evidence type="ECO:0000256" key="2">
    <source>
        <dbReference type="ARBA" id="ARBA00007070"/>
    </source>
</evidence>
<dbReference type="PROSITE" id="PS50236">
    <property type="entry name" value="CHCR"/>
    <property type="match status" value="1"/>
</dbReference>
<dbReference type="EMBL" id="SNRW01001348">
    <property type="protein sequence ID" value="KAA6396753.1"/>
    <property type="molecule type" value="Genomic_DNA"/>
</dbReference>
<dbReference type="InterPro" id="IPR000547">
    <property type="entry name" value="Clathrin_H-chain/VPS_repeat"/>
</dbReference>
<feature type="compositionally biased region" description="Polar residues" evidence="9">
    <location>
        <begin position="171"/>
        <end position="195"/>
    </location>
</feature>
<dbReference type="PANTHER" id="PTHR23323">
    <property type="entry name" value="VACUOLAR PROTEIN SORTING-ASSOCIATED PROTEIN"/>
    <property type="match status" value="1"/>
</dbReference>
<name>A0A5J4WPX8_9EUKA</name>
<dbReference type="InterPro" id="IPR057308">
    <property type="entry name" value="CHCR_PEP5_VPS11"/>
</dbReference>
<evidence type="ECO:0000256" key="6">
    <source>
        <dbReference type="ARBA" id="ARBA00023136"/>
    </source>
</evidence>
<keyword evidence="4 7" id="KW-0863">Zinc-finger</keyword>
<evidence type="ECO:0000256" key="7">
    <source>
        <dbReference type="PROSITE-ProRule" id="PRU00175"/>
    </source>
</evidence>
<comment type="caution">
    <text evidence="11">The sequence shown here is derived from an EMBL/GenBank/DDBJ whole genome shotgun (WGS) entry which is preliminary data.</text>
</comment>
<evidence type="ECO:0000256" key="8">
    <source>
        <dbReference type="PROSITE-ProRule" id="PRU01006"/>
    </source>
</evidence>
<dbReference type="GO" id="GO:0030897">
    <property type="term" value="C:HOPS complex"/>
    <property type="evidence" value="ECO:0007669"/>
    <property type="project" value="TreeGrafter"/>
</dbReference>
<dbReference type="GO" id="GO:0030674">
    <property type="term" value="F:protein-macromolecule adaptor activity"/>
    <property type="evidence" value="ECO:0007669"/>
    <property type="project" value="TreeGrafter"/>
</dbReference>
<dbReference type="InterPro" id="IPR001841">
    <property type="entry name" value="Znf_RING"/>
</dbReference>
<evidence type="ECO:0000256" key="3">
    <source>
        <dbReference type="ARBA" id="ARBA00022723"/>
    </source>
</evidence>
<dbReference type="GO" id="GO:0005768">
    <property type="term" value="C:endosome"/>
    <property type="evidence" value="ECO:0007669"/>
    <property type="project" value="TreeGrafter"/>
</dbReference>
<dbReference type="GO" id="GO:0048284">
    <property type="term" value="P:organelle fusion"/>
    <property type="evidence" value="ECO:0007669"/>
    <property type="project" value="TreeGrafter"/>
</dbReference>
<dbReference type="GO" id="GO:0006904">
    <property type="term" value="P:vesicle docking involved in exocytosis"/>
    <property type="evidence" value="ECO:0007669"/>
    <property type="project" value="TreeGrafter"/>
</dbReference>
<feature type="compositionally biased region" description="Low complexity" evidence="9">
    <location>
        <begin position="136"/>
        <end position="147"/>
    </location>
</feature>
<dbReference type="GO" id="GO:0008270">
    <property type="term" value="F:zinc ion binding"/>
    <property type="evidence" value="ECO:0007669"/>
    <property type="project" value="UniProtKB-KW"/>
</dbReference>
<dbReference type="AlphaFoldDB" id="A0A5J4WPX8"/>
<evidence type="ECO:0000256" key="1">
    <source>
        <dbReference type="ARBA" id="ARBA00004184"/>
    </source>
</evidence>
<evidence type="ECO:0000256" key="5">
    <source>
        <dbReference type="ARBA" id="ARBA00022833"/>
    </source>
</evidence>
<protein>
    <submittedName>
        <fullName evidence="11">Putative vacuolar protein sorting-associated protein 11</fullName>
    </submittedName>
</protein>
<dbReference type="OrthoDB" id="26184at2759"/>
<comment type="subcellular location">
    <subcellularLocation>
        <location evidence="1">Endomembrane system</location>
        <topology evidence="1">Peripheral membrane protein</topology>
    </subcellularLocation>
</comment>
<accession>A0A5J4WPX8</accession>